<keyword evidence="5" id="KW-1185">Reference proteome</keyword>
<evidence type="ECO:0000259" key="3">
    <source>
        <dbReference type="Pfam" id="PF13411"/>
    </source>
</evidence>
<dbReference type="GO" id="GO:0003677">
    <property type="term" value="F:DNA binding"/>
    <property type="evidence" value="ECO:0007669"/>
    <property type="project" value="InterPro"/>
</dbReference>
<evidence type="ECO:0000313" key="4">
    <source>
        <dbReference type="EMBL" id="KPV44390.1"/>
    </source>
</evidence>
<dbReference type="AlphaFoldDB" id="A0A0P9CEZ9"/>
<keyword evidence="2" id="KW-0472">Membrane</keyword>
<sequence length="234" mass="26462">MTYLYIYGVILILLVGVYILSKNKDGKSRNFLYGVNTLLRPHSQLDSSGDDAEAILLLEEMYKEFTLGLEDVQLKNQELQHQVEQMREELASIKGVNAGLPMSASTLTTKDIAHMIGSAESTVRKWEKEFGEYIPKFNDPSGSKRHNEEALRVFFQIKFLRDRRVPTDAIKEELAQGHNESPKKDELDDTAYHQAVQELLNKGLSASEVAQNLGVSVTEIQILQDKLTFTPSIF</sequence>
<organism evidence="4 5">
    <name type="scientific">Alicyclobacillus ferrooxydans</name>
    <dbReference type="NCBI Taxonomy" id="471514"/>
    <lineage>
        <taxon>Bacteria</taxon>
        <taxon>Bacillati</taxon>
        <taxon>Bacillota</taxon>
        <taxon>Bacilli</taxon>
        <taxon>Bacillales</taxon>
        <taxon>Alicyclobacillaceae</taxon>
        <taxon>Alicyclobacillus</taxon>
    </lineage>
</organism>
<dbReference type="InterPro" id="IPR000551">
    <property type="entry name" value="MerR-type_HTH_dom"/>
</dbReference>
<keyword evidence="2" id="KW-0812">Transmembrane</keyword>
<dbReference type="Proteomes" id="UP000050482">
    <property type="component" value="Unassembled WGS sequence"/>
</dbReference>
<name>A0A0P9CEZ9_9BACL</name>
<dbReference type="PATRIC" id="fig|471514.4.peg.3664"/>
<evidence type="ECO:0000256" key="1">
    <source>
        <dbReference type="SAM" id="Coils"/>
    </source>
</evidence>
<dbReference type="InterPro" id="IPR009061">
    <property type="entry name" value="DNA-bd_dom_put_sf"/>
</dbReference>
<protein>
    <recommendedName>
        <fullName evidence="3">HTH merR-type domain-containing protein</fullName>
    </recommendedName>
</protein>
<dbReference type="Gene3D" id="1.10.1660.10">
    <property type="match status" value="1"/>
</dbReference>
<dbReference type="OrthoDB" id="2884071at2"/>
<gene>
    <name evidence="4" type="ORF">AN477_07110</name>
</gene>
<proteinExistence type="predicted"/>
<keyword evidence="1" id="KW-0175">Coiled coil</keyword>
<feature type="coiled-coil region" evidence="1">
    <location>
        <begin position="69"/>
        <end position="96"/>
    </location>
</feature>
<comment type="caution">
    <text evidence="4">The sequence shown here is derived from an EMBL/GenBank/DDBJ whole genome shotgun (WGS) entry which is preliminary data.</text>
</comment>
<feature type="transmembrane region" description="Helical" evidence="2">
    <location>
        <begin position="6"/>
        <end position="21"/>
    </location>
</feature>
<evidence type="ECO:0000313" key="5">
    <source>
        <dbReference type="Proteomes" id="UP000050482"/>
    </source>
</evidence>
<accession>A0A0P9CEZ9</accession>
<dbReference type="STRING" id="471514.AN477_07110"/>
<evidence type="ECO:0000256" key="2">
    <source>
        <dbReference type="SAM" id="Phobius"/>
    </source>
</evidence>
<keyword evidence="2" id="KW-1133">Transmembrane helix</keyword>
<reference evidence="4 5" key="1">
    <citation type="submission" date="2015-09" db="EMBL/GenBank/DDBJ databases">
        <title>Draft genome sequence of Alicyclobacillus ferrooxydans DSM 22381.</title>
        <authorList>
            <person name="Hemp J."/>
        </authorList>
    </citation>
    <scope>NUCLEOTIDE SEQUENCE [LARGE SCALE GENOMIC DNA]</scope>
    <source>
        <strain evidence="4 5">TC-34</strain>
    </source>
</reference>
<dbReference type="RefSeq" id="WP_054968478.1">
    <property type="nucleotide sequence ID" value="NZ_LJCO01000033.1"/>
</dbReference>
<dbReference type="SUPFAM" id="SSF46955">
    <property type="entry name" value="Putative DNA-binding domain"/>
    <property type="match status" value="1"/>
</dbReference>
<dbReference type="GO" id="GO:0006355">
    <property type="term" value="P:regulation of DNA-templated transcription"/>
    <property type="evidence" value="ECO:0007669"/>
    <property type="project" value="InterPro"/>
</dbReference>
<dbReference type="Pfam" id="PF13411">
    <property type="entry name" value="MerR_1"/>
    <property type="match status" value="1"/>
</dbReference>
<feature type="domain" description="HTH merR-type" evidence="3">
    <location>
        <begin position="108"/>
        <end position="175"/>
    </location>
</feature>
<dbReference type="EMBL" id="LJCO01000033">
    <property type="protein sequence ID" value="KPV44390.1"/>
    <property type="molecule type" value="Genomic_DNA"/>
</dbReference>